<gene>
    <name evidence="5" type="ORF">SYN_00469</name>
</gene>
<evidence type="ECO:0000259" key="3">
    <source>
        <dbReference type="PROSITE" id="PS50903"/>
    </source>
</evidence>
<sequence>MKNAFRTISRSRKEEEFMSKTEENLGEAFAGESQANRKYLAFAAKAEQEGYSQVARLFRAAAEAETVHAHNHLRALKGIRSTKENLEEAVSGESHEFREMYPAMIDQARAEGNKEAERSFVYANEVEKVHHRLYEEALAKMGSAEEVYPYYVCPVCGYTVGKDAPETCPVCGAKGKVFKKID</sequence>
<proteinExistence type="predicted"/>
<keyword evidence="6" id="KW-1185">Reference proteome</keyword>
<dbReference type="InterPro" id="IPR003251">
    <property type="entry name" value="Rr_diiron-bd_dom"/>
</dbReference>
<dbReference type="GO" id="GO:0016491">
    <property type="term" value="F:oxidoreductase activity"/>
    <property type="evidence" value="ECO:0007669"/>
    <property type="project" value="InterPro"/>
</dbReference>
<dbReference type="CDD" id="cd00729">
    <property type="entry name" value="rubredoxin_SM"/>
    <property type="match status" value="1"/>
</dbReference>
<dbReference type="Gene3D" id="2.20.28.10">
    <property type="match status" value="1"/>
</dbReference>
<dbReference type="PROSITE" id="PS50903">
    <property type="entry name" value="RUBREDOXIN_LIKE"/>
    <property type="match status" value="1"/>
</dbReference>
<dbReference type="KEGG" id="sat:SYN_00469"/>
<evidence type="ECO:0000256" key="2">
    <source>
        <dbReference type="ARBA" id="ARBA00022982"/>
    </source>
</evidence>
<dbReference type="PROSITE" id="PS50905">
    <property type="entry name" value="FERRITIN_LIKE"/>
    <property type="match status" value="1"/>
</dbReference>
<evidence type="ECO:0000256" key="1">
    <source>
        <dbReference type="ARBA" id="ARBA00022448"/>
    </source>
</evidence>
<dbReference type="EMBL" id="CP000252">
    <property type="protein sequence ID" value="ABC77889.1"/>
    <property type="molecule type" value="Genomic_DNA"/>
</dbReference>
<dbReference type="Pfam" id="PF02915">
    <property type="entry name" value="Rubrerythrin"/>
    <property type="match status" value="1"/>
</dbReference>
<organism evidence="5 6">
    <name type="scientific">Syntrophus aciditrophicus (strain SB)</name>
    <dbReference type="NCBI Taxonomy" id="56780"/>
    <lineage>
        <taxon>Bacteria</taxon>
        <taxon>Pseudomonadati</taxon>
        <taxon>Thermodesulfobacteriota</taxon>
        <taxon>Syntrophia</taxon>
        <taxon>Syntrophales</taxon>
        <taxon>Syntrophaceae</taxon>
        <taxon>Syntrophus</taxon>
    </lineage>
</organism>
<evidence type="ECO:0000259" key="4">
    <source>
        <dbReference type="PROSITE" id="PS50905"/>
    </source>
</evidence>
<dbReference type="SUPFAM" id="SSF47240">
    <property type="entry name" value="Ferritin-like"/>
    <property type="match status" value="1"/>
</dbReference>
<keyword evidence="2" id="KW-0249">Electron transport</keyword>
<evidence type="ECO:0000313" key="5">
    <source>
        <dbReference type="EMBL" id="ABC77889.1"/>
    </source>
</evidence>
<dbReference type="InterPro" id="IPR009040">
    <property type="entry name" value="Ferritin-like_diiron"/>
</dbReference>
<dbReference type="SUPFAM" id="SSF57802">
    <property type="entry name" value="Rubredoxin-like"/>
    <property type="match status" value="1"/>
</dbReference>
<dbReference type="PANTHER" id="PTHR33746">
    <property type="entry name" value="RUBRERYTHRIN"/>
    <property type="match status" value="1"/>
</dbReference>
<dbReference type="Gene3D" id="1.20.1260.10">
    <property type="match status" value="1"/>
</dbReference>
<dbReference type="AlphaFoldDB" id="Q2LUY1"/>
<dbReference type="InParanoid" id="Q2LUY1"/>
<dbReference type="InterPro" id="IPR009078">
    <property type="entry name" value="Ferritin-like_SF"/>
</dbReference>
<dbReference type="InterPro" id="IPR024934">
    <property type="entry name" value="Rubredoxin-like_dom"/>
</dbReference>
<dbReference type="Proteomes" id="UP000001933">
    <property type="component" value="Chromosome"/>
</dbReference>
<feature type="domain" description="Rubredoxin-like" evidence="3">
    <location>
        <begin position="148"/>
        <end position="181"/>
    </location>
</feature>
<dbReference type="GO" id="GO:0005506">
    <property type="term" value="F:iron ion binding"/>
    <property type="evidence" value="ECO:0007669"/>
    <property type="project" value="InterPro"/>
</dbReference>
<dbReference type="InterPro" id="IPR048574">
    <property type="entry name" value="RUBY_RBDX"/>
</dbReference>
<dbReference type="PANTHER" id="PTHR33746:SF4">
    <property type="entry name" value="RUBRERYTHRIN"/>
    <property type="match status" value="1"/>
</dbReference>
<dbReference type="CDD" id="cd01041">
    <property type="entry name" value="Rubrerythrin"/>
    <property type="match status" value="1"/>
</dbReference>
<dbReference type="Pfam" id="PF21349">
    <property type="entry name" value="RUBY_RBDX"/>
    <property type="match status" value="1"/>
</dbReference>
<dbReference type="HOGENOM" id="CLU_095256_1_0_7"/>
<feature type="domain" description="Ferritin-like diiron" evidence="4">
    <location>
        <begin position="15"/>
        <end position="145"/>
    </location>
</feature>
<protein>
    <submittedName>
        <fullName evidence="5">Rubrerythrin</fullName>
    </submittedName>
</protein>
<dbReference type="InterPro" id="IPR012347">
    <property type="entry name" value="Ferritin-like"/>
</dbReference>
<accession>Q2LUY1</accession>
<reference evidence="5 6" key="1">
    <citation type="journal article" date="2007" name="Proc. Natl. Acad. Sci. U.S.A.">
        <title>The genome of Syntrophus aciditrophicus: life at the thermodynamic limit of microbial growth.</title>
        <authorList>
            <person name="McInerney M.J."/>
            <person name="Rohlin L."/>
            <person name="Mouttaki H."/>
            <person name="Kim U."/>
            <person name="Krupp R.S."/>
            <person name="Rios-Hernandez L."/>
            <person name="Sieber J."/>
            <person name="Struchtemeyer C.G."/>
            <person name="Bhattacharyya A."/>
            <person name="Campbell J.W."/>
            <person name="Gunsalus R.P."/>
        </authorList>
    </citation>
    <scope>NUCLEOTIDE SEQUENCE [LARGE SCALE GENOMIC DNA]</scope>
    <source>
        <strain evidence="5 6">SB</strain>
    </source>
</reference>
<dbReference type="InterPro" id="IPR052753">
    <property type="entry name" value="Rbr2/Nigerythrin"/>
</dbReference>
<dbReference type="STRING" id="56780.SYN_00469"/>
<dbReference type="eggNOG" id="COG1592">
    <property type="taxonomic scope" value="Bacteria"/>
</dbReference>
<keyword evidence="1" id="KW-0813">Transport</keyword>
<name>Q2LUY1_SYNAS</name>
<evidence type="ECO:0000313" key="6">
    <source>
        <dbReference type="Proteomes" id="UP000001933"/>
    </source>
</evidence>